<feature type="compositionally biased region" description="Polar residues" evidence="8">
    <location>
        <begin position="270"/>
        <end position="281"/>
    </location>
</feature>
<dbReference type="InterPro" id="IPR028094">
    <property type="entry name" value="RTC4_C"/>
</dbReference>
<evidence type="ECO:0000256" key="4">
    <source>
        <dbReference type="ARBA" id="ARBA00009461"/>
    </source>
</evidence>
<feature type="compositionally biased region" description="Basic residues" evidence="8">
    <location>
        <begin position="7"/>
        <end position="20"/>
    </location>
</feature>
<dbReference type="InterPro" id="IPR039024">
    <property type="entry name" value="RTC4"/>
</dbReference>
<dbReference type="GO" id="GO:0005737">
    <property type="term" value="C:cytoplasm"/>
    <property type="evidence" value="ECO:0007669"/>
    <property type="project" value="UniProtKB-SubCell"/>
</dbReference>
<feature type="compositionally biased region" description="Polar residues" evidence="8">
    <location>
        <begin position="162"/>
        <end position="184"/>
    </location>
</feature>
<protein>
    <recommendedName>
        <fullName evidence="5">Restriction of telomere capping protein 4</fullName>
    </recommendedName>
</protein>
<evidence type="ECO:0000256" key="2">
    <source>
        <dbReference type="ARBA" id="ARBA00004123"/>
    </source>
</evidence>
<comment type="subcellular location">
    <subcellularLocation>
        <location evidence="3">Cytoplasm</location>
    </subcellularLocation>
    <subcellularLocation>
        <location evidence="2">Nucleus</location>
    </subcellularLocation>
</comment>
<feature type="compositionally biased region" description="Acidic residues" evidence="8">
    <location>
        <begin position="136"/>
        <end position="150"/>
    </location>
</feature>
<comment type="function">
    <text evidence="1">May be involved in a process influencing telomere capping.</text>
</comment>
<dbReference type="GO" id="GO:0005634">
    <property type="term" value="C:nucleus"/>
    <property type="evidence" value="ECO:0007669"/>
    <property type="project" value="UniProtKB-SubCell"/>
</dbReference>
<evidence type="ECO:0000256" key="6">
    <source>
        <dbReference type="ARBA" id="ARBA00022490"/>
    </source>
</evidence>
<dbReference type="PANTHER" id="PTHR41391">
    <property type="entry name" value="RESTRICTION OF TELOMERE CAPPING PROTEIN 4"/>
    <property type="match status" value="1"/>
</dbReference>
<feature type="region of interest" description="Disordered" evidence="8">
    <location>
        <begin position="438"/>
        <end position="458"/>
    </location>
</feature>
<dbReference type="SMART" id="SM01312">
    <property type="entry name" value="RTC4"/>
    <property type="match status" value="1"/>
</dbReference>
<keyword evidence="6" id="KW-0963">Cytoplasm</keyword>
<evidence type="ECO:0000313" key="10">
    <source>
        <dbReference type="EMBL" id="PPJ50806.1"/>
    </source>
</evidence>
<dbReference type="PANTHER" id="PTHR41391:SF1">
    <property type="entry name" value="RESTRICTION OF TELOMERE CAPPING PROTEIN 4"/>
    <property type="match status" value="1"/>
</dbReference>
<keyword evidence="11" id="KW-1185">Reference proteome</keyword>
<dbReference type="OrthoDB" id="128308at2759"/>
<reference evidence="11" key="1">
    <citation type="journal article" date="2017" name="bioRxiv">
        <title>Conservation of a gene cluster reveals novel cercosporin biosynthetic mechanisms and extends production to the genus Colletotrichum.</title>
        <authorList>
            <person name="de Jonge R."/>
            <person name="Ebert M.K."/>
            <person name="Huitt-Roehl C.R."/>
            <person name="Pal P."/>
            <person name="Suttle J.C."/>
            <person name="Spanner R.E."/>
            <person name="Neubauer J.D."/>
            <person name="Jurick W.M.II."/>
            <person name="Stott K.A."/>
            <person name="Secor G.A."/>
            <person name="Thomma B.P.H.J."/>
            <person name="Van de Peer Y."/>
            <person name="Townsend C.A."/>
            <person name="Bolton M.D."/>
        </authorList>
    </citation>
    <scope>NUCLEOTIDE SEQUENCE [LARGE SCALE GENOMIC DNA]</scope>
    <source>
        <strain evidence="11">CBS538.71</strain>
    </source>
</reference>
<comment type="similarity">
    <text evidence="4">Belongs to the RTC4 family.</text>
</comment>
<dbReference type="AlphaFoldDB" id="A0A2S6BTJ4"/>
<feature type="compositionally biased region" description="Polar residues" evidence="8">
    <location>
        <begin position="115"/>
        <end position="124"/>
    </location>
</feature>
<dbReference type="Proteomes" id="UP000237631">
    <property type="component" value="Unassembled WGS sequence"/>
</dbReference>
<feature type="compositionally biased region" description="Acidic residues" evidence="8">
    <location>
        <begin position="240"/>
        <end position="255"/>
    </location>
</feature>
<dbReference type="STRING" id="357750.A0A2S6BTJ4"/>
<proteinExistence type="inferred from homology"/>
<evidence type="ECO:0000256" key="7">
    <source>
        <dbReference type="ARBA" id="ARBA00023242"/>
    </source>
</evidence>
<feature type="compositionally biased region" description="Basic and acidic residues" evidence="8">
    <location>
        <begin position="188"/>
        <end position="205"/>
    </location>
</feature>
<sequence>MVQLSKTKYRLLRQVRHRPHASSDDHEDVPCVKATSAFKSIPSKPVAKTATPSPKPVYQPPPPAPQIENRPSSPKRKSPEVIELLDSPPKRRKKEISAATRGGAAKTKAEKSLPSPVTTDSPDSWLSRREKMQTEYDFDADPQSSDDAEDSCVKSGGKRDSNGSTSTARTSLGSMKSLPEQTAKGTKRKSDEEEGKKPNKGRESGFQHAKAINPHSSRENDTISKKKFKKTPALIKPVSDDELDGSGDEIFEEDPNIFANKKRKRGNGAPRSSQQSYGTKGNRTRVIQPPKKSRKEPIRPVAPPETVFKKLDFQEFMSSQTVPDSSHAEADDLFEEDLVPIHDPDNGEPDSDDGNVTCTICGERVRRLLKEEFEDEVLDNRPWSYKWQQRFCTWHKRKTVREIWQQRGYPEIDWSSLRKRMRKHDKFLSDVLNDRAESHHRAKLRDQSKNGRSRQKDIVAEGTSKFTMGYYGPRGERRVNDYIMNRFADDLRRRSTKDKLILASGIQGGVNGFVQLVLAPHLAELLVKEDLDLTQKDWGVRAREVLTESTEIGELLFPEDEDKFGDDAYKHHIVQDEDDVLDLGTDGEGDQHEPGRRSEIEVVELD</sequence>
<dbReference type="EMBL" id="PNEN01001775">
    <property type="protein sequence ID" value="PPJ50806.1"/>
    <property type="molecule type" value="Genomic_DNA"/>
</dbReference>
<gene>
    <name evidence="10" type="ORF">CBER1_06488</name>
</gene>
<evidence type="ECO:0000256" key="5">
    <source>
        <dbReference type="ARBA" id="ARBA00015162"/>
    </source>
</evidence>
<feature type="region of interest" description="Disordered" evidence="8">
    <location>
        <begin position="1"/>
        <end position="300"/>
    </location>
</feature>
<name>A0A2S6BTJ4_9PEZI</name>
<organism evidence="10 11">
    <name type="scientific">Cercospora berteroae</name>
    <dbReference type="NCBI Taxonomy" id="357750"/>
    <lineage>
        <taxon>Eukaryota</taxon>
        <taxon>Fungi</taxon>
        <taxon>Dikarya</taxon>
        <taxon>Ascomycota</taxon>
        <taxon>Pezizomycotina</taxon>
        <taxon>Dothideomycetes</taxon>
        <taxon>Dothideomycetidae</taxon>
        <taxon>Mycosphaerellales</taxon>
        <taxon>Mycosphaerellaceae</taxon>
        <taxon>Cercospora</taxon>
    </lineage>
</organism>
<evidence type="ECO:0000256" key="1">
    <source>
        <dbReference type="ARBA" id="ARBA00002738"/>
    </source>
</evidence>
<evidence type="ECO:0000256" key="3">
    <source>
        <dbReference type="ARBA" id="ARBA00004496"/>
    </source>
</evidence>
<accession>A0A2S6BTJ4</accession>
<evidence type="ECO:0000259" key="9">
    <source>
        <dbReference type="SMART" id="SM01312"/>
    </source>
</evidence>
<comment type="caution">
    <text evidence="10">The sequence shown here is derived from an EMBL/GenBank/DDBJ whole genome shotgun (WGS) entry which is preliminary data.</text>
</comment>
<feature type="domain" description="Restriction of telomere capping protein 4 C-terminal" evidence="9">
    <location>
        <begin position="431"/>
        <end position="559"/>
    </location>
</feature>
<evidence type="ECO:0000313" key="11">
    <source>
        <dbReference type="Proteomes" id="UP000237631"/>
    </source>
</evidence>
<keyword evidence="7" id="KW-0539">Nucleus</keyword>
<feature type="compositionally biased region" description="Basic and acidic residues" evidence="8">
    <location>
        <begin position="589"/>
        <end position="600"/>
    </location>
</feature>
<feature type="compositionally biased region" description="Basic and acidic residues" evidence="8">
    <location>
        <begin position="21"/>
        <end position="30"/>
    </location>
</feature>
<feature type="region of interest" description="Disordered" evidence="8">
    <location>
        <begin position="581"/>
        <end position="606"/>
    </location>
</feature>
<feature type="compositionally biased region" description="Pro residues" evidence="8">
    <location>
        <begin position="53"/>
        <end position="65"/>
    </location>
</feature>
<dbReference type="Pfam" id="PF14474">
    <property type="entry name" value="RTC4"/>
    <property type="match status" value="1"/>
</dbReference>
<evidence type="ECO:0000256" key="8">
    <source>
        <dbReference type="SAM" id="MobiDB-lite"/>
    </source>
</evidence>